<dbReference type="VEuPathDB" id="FungiDB:SAPIO_CDS3371"/>
<dbReference type="AlphaFoldDB" id="A0A084GAM5"/>
<dbReference type="HOGENOM" id="CLU_026305_6_1_1"/>
<evidence type="ECO:0000259" key="1">
    <source>
        <dbReference type="Pfam" id="PF24476"/>
    </source>
</evidence>
<gene>
    <name evidence="2" type="ORF">SAPIO_CDS3371</name>
</gene>
<dbReference type="PANTHER" id="PTHR35186">
    <property type="entry name" value="ANK_REP_REGION DOMAIN-CONTAINING PROTEIN"/>
    <property type="match status" value="1"/>
</dbReference>
<reference evidence="2 3" key="1">
    <citation type="journal article" date="2014" name="Genome Announc.">
        <title>Draft genome sequence of the pathogenic fungus Scedosporium apiospermum.</title>
        <authorList>
            <person name="Vandeputte P."/>
            <person name="Ghamrawi S."/>
            <person name="Rechenmann M."/>
            <person name="Iltis A."/>
            <person name="Giraud S."/>
            <person name="Fleury M."/>
            <person name="Thornton C."/>
            <person name="Delhaes L."/>
            <person name="Meyer W."/>
            <person name="Papon N."/>
            <person name="Bouchara J.P."/>
        </authorList>
    </citation>
    <scope>NUCLEOTIDE SEQUENCE [LARGE SCALE GENOMIC DNA]</scope>
    <source>
        <strain evidence="2 3">IHEM 14462</strain>
    </source>
</reference>
<dbReference type="GeneID" id="27722443"/>
<protein>
    <recommendedName>
        <fullName evidence="1">DUF7580 domain-containing protein</fullName>
    </recommendedName>
</protein>
<dbReference type="KEGG" id="sapo:SAPIO_CDS3371"/>
<dbReference type="Proteomes" id="UP000028545">
    <property type="component" value="Unassembled WGS sequence"/>
</dbReference>
<comment type="caution">
    <text evidence="2">The sequence shown here is derived from an EMBL/GenBank/DDBJ whole genome shotgun (WGS) entry which is preliminary data.</text>
</comment>
<dbReference type="OMA" id="CKTHCAN"/>
<dbReference type="PANTHER" id="PTHR35186:SF4">
    <property type="entry name" value="PRION-INHIBITION AND PROPAGATION HELO DOMAIN-CONTAINING PROTEIN"/>
    <property type="match status" value="1"/>
</dbReference>
<dbReference type="EMBL" id="JOWA01000088">
    <property type="protein sequence ID" value="KEZ44387.1"/>
    <property type="molecule type" value="Genomic_DNA"/>
</dbReference>
<sequence>MSGIEVVGLVLGAFPLAIVALEKYREVAIRFGMFLHIRVEYKHWKDDLRFYEIAFKRHLKQLLLPLIFDDSKTKVLIANPGSEDWKDPYVDTLLKRRLNEAHELYLGYIDGIGQVMDEINKHLALDSEPVQEIMNSPPPSKSSTRIRAAVRKDGRAFQRYKVKFSNGESVRKRLFDKIGDYLGKMEKLLVTGDEESRLVQQRNLALEKTLVDSSLCSFWITAKKLFRALASTWSCRCQHHDARLLLQHRDAKETEFDITFTKFEPPCGWELHRTRVSRSDEKPHPQVVDEDNAVLAVAPKLTRAKPLQSSIRTKGKQRARVQFSGRAQRYALSLILASSFLQLLESPWLPRTLEKSDVLFLGDGGNPNVYLLDRPQVVKNFAPKPDEESLSLNSDSGRSRTYADALKQLGIILLELCFGDTLEQQPYRKKWPAGETETEKAGYDFLAASEWLDHVNGEAGLDYSDAVSWCLLGRSSSTPDTWRHDMLRKVIQPLQRCRDYLGEGGICIPASLASEQR</sequence>
<name>A0A084GAM5_PSEDA</name>
<feature type="domain" description="DUF7580" evidence="1">
    <location>
        <begin position="305"/>
        <end position="494"/>
    </location>
</feature>
<evidence type="ECO:0000313" key="3">
    <source>
        <dbReference type="Proteomes" id="UP000028545"/>
    </source>
</evidence>
<accession>A0A084GAM5</accession>
<dbReference type="OrthoDB" id="3565018at2759"/>
<organism evidence="2 3">
    <name type="scientific">Pseudallescheria apiosperma</name>
    <name type="common">Scedosporium apiospermum</name>
    <dbReference type="NCBI Taxonomy" id="563466"/>
    <lineage>
        <taxon>Eukaryota</taxon>
        <taxon>Fungi</taxon>
        <taxon>Dikarya</taxon>
        <taxon>Ascomycota</taxon>
        <taxon>Pezizomycotina</taxon>
        <taxon>Sordariomycetes</taxon>
        <taxon>Hypocreomycetidae</taxon>
        <taxon>Microascales</taxon>
        <taxon>Microascaceae</taxon>
        <taxon>Scedosporium</taxon>
    </lineage>
</organism>
<keyword evidence="3" id="KW-1185">Reference proteome</keyword>
<evidence type="ECO:0000313" key="2">
    <source>
        <dbReference type="EMBL" id="KEZ44387.1"/>
    </source>
</evidence>
<dbReference type="InterPro" id="IPR056002">
    <property type="entry name" value="DUF7580"/>
</dbReference>
<dbReference type="RefSeq" id="XP_016644186.1">
    <property type="nucleotide sequence ID" value="XM_016786180.1"/>
</dbReference>
<proteinExistence type="predicted"/>
<dbReference type="Pfam" id="PF24476">
    <property type="entry name" value="DUF7580"/>
    <property type="match status" value="1"/>
</dbReference>